<reference evidence="4" key="1">
    <citation type="thesis" date="2020" institute="ProQuest LLC" country="789 East Eisenhower Parkway, Ann Arbor, MI, USA">
        <title>Comparative Genomics and Chromosome Evolution.</title>
        <authorList>
            <person name="Mudd A.B."/>
        </authorList>
    </citation>
    <scope>NUCLEOTIDE SEQUENCE</scope>
    <source>
        <strain evidence="4">237g6f4</strain>
        <tissue evidence="4">Blood</tissue>
    </source>
</reference>
<feature type="compositionally biased region" description="Polar residues" evidence="2">
    <location>
        <begin position="246"/>
        <end position="265"/>
    </location>
</feature>
<evidence type="ECO:0000256" key="2">
    <source>
        <dbReference type="SAM" id="MobiDB-lite"/>
    </source>
</evidence>
<feature type="region of interest" description="Disordered" evidence="2">
    <location>
        <begin position="711"/>
        <end position="745"/>
    </location>
</feature>
<feature type="domain" description="C2" evidence="3">
    <location>
        <begin position="374"/>
        <end position="468"/>
    </location>
</feature>
<feature type="compositionally biased region" description="Polar residues" evidence="2">
    <location>
        <begin position="315"/>
        <end position="325"/>
    </location>
</feature>
<feature type="compositionally biased region" description="Polar residues" evidence="2">
    <location>
        <begin position="711"/>
        <end position="720"/>
    </location>
</feature>
<dbReference type="AlphaFoldDB" id="A0AAV7BUT4"/>
<feature type="compositionally biased region" description="Acidic residues" evidence="2">
    <location>
        <begin position="270"/>
        <end position="286"/>
    </location>
</feature>
<gene>
    <name evidence="4" type="ORF">GDO81_009807</name>
</gene>
<dbReference type="Pfam" id="PF00168">
    <property type="entry name" value="C2"/>
    <property type="match status" value="1"/>
</dbReference>
<dbReference type="SUPFAM" id="SSF49562">
    <property type="entry name" value="C2 domain (Calcium/lipid-binding domain, CaLB)"/>
    <property type="match status" value="1"/>
</dbReference>
<feature type="compositionally biased region" description="Basic and acidic residues" evidence="2">
    <location>
        <begin position="725"/>
        <end position="738"/>
    </location>
</feature>
<feature type="coiled-coil region" evidence="1">
    <location>
        <begin position="930"/>
        <end position="957"/>
    </location>
</feature>
<sequence>MPAPAAPKVVPPGPPRLRLDDKVLSLEFILLDAQFNEPGKYKLLLRVENPLLDDSVEGVTVSVNNGDMVPSCEAETDIAEQEDLTDTLAFDKNFFSFVLPKGLCKNDKHHDVRLCIDVLKFGSGALKGGKQVGQALFAIYPRPNQPRINLRAAPFEPLYNYQGVLALLRVAGDHMAMHCGRLAYNVCFREYKPPKIEDISKPTSPAPPSLRAGISPSPRLDTNKKSTSAVPTSYVSYPDARGSDPQDLSTPIQKSQHASKNQGLSNEKFSDDEDNKDEEEQEEYIDQVERMSSPGLDSLQDQDDLEYEADKPSPHSVQHPVSQSLPLDAPLRFPSPPKTPATVRKTRVTEKAPAHSDPVVGSESKLLPAPGTEKIVVTLHSATQIPLNTAGSVPTPFISLMSSIDEKRGTGAQSISHAARAPTTSPVWGETLTMTVNEEEAEEEELILTVADNLTQDLLLEYRIPIHRLEPFYPYHLCMVMPHDQAFGECNLYVTIERRTSSIVQLNGFTYSALQVLLVGVEAPLQDSSYALLALARIVANYKDNRQTSKPPGMSGVTHVKVTFPEPSPSCFQIPKRATQGQPQISFPGLPPSQPIWNFSYFFQGRDGVTLFSDGAALVLEYYYVTADSRRVPWHLSNHCGFSVIPLDKEVYHRLMQSTSSKALTLTGVPIQGTELKAISGEAPSVSLQLLLLKTERPEFFLSPSEVQASTHWQAQTNKSTNLNKGEKETTNKEKLQKDAPSLPPYNALADILPDPWTQRTATEPKPLDPVDLSKQLKTNPLPQYLSNNSEAPADPVMEHQEQELANYRLAMQRMADDIIALRHQMSGLEAENSALRSERSLNQDAGRSLLSDTDIDVMTKAELADRLVTLKQKLASETAELRSMRDRIQQLQNELVRRNDREKDLLLLQRAHQQQQTVLSQYHQKLSRAKALQDTVRKQEKVIEKMEKLLDSKLRDEKRSRVDRGDRGDRGARTDTLQAEVYATLLAENSRLREELERARLTTTVLPPNVPIHETFTDGEKLSLLSKLEKSQARVQSLERELEDASRRWGREKQQLLTQLSEQQMGFSRTQTTILHHFPTKEPELHTRRPTKLDPLI</sequence>
<dbReference type="PANTHER" id="PTHR21623:SF2">
    <property type="entry name" value="COILED-COIL DOMAIN-CONTAINING PROTEIN 33"/>
    <property type="match status" value="1"/>
</dbReference>
<dbReference type="Proteomes" id="UP000824782">
    <property type="component" value="Unassembled WGS sequence"/>
</dbReference>
<dbReference type="PANTHER" id="PTHR21623">
    <property type="entry name" value="SPERIOLIN-BINDING FACTOR"/>
    <property type="match status" value="1"/>
</dbReference>
<feature type="compositionally biased region" description="Polar residues" evidence="2">
    <location>
        <begin position="225"/>
        <end position="235"/>
    </location>
</feature>
<dbReference type="EMBL" id="WNYA01000004">
    <property type="protein sequence ID" value="KAG8576231.1"/>
    <property type="molecule type" value="Genomic_DNA"/>
</dbReference>
<protein>
    <recommendedName>
        <fullName evidence="3">C2 domain-containing protein</fullName>
    </recommendedName>
</protein>
<evidence type="ECO:0000313" key="5">
    <source>
        <dbReference type="Proteomes" id="UP000824782"/>
    </source>
</evidence>
<keyword evidence="1" id="KW-0175">Coiled coil</keyword>
<evidence type="ECO:0000313" key="4">
    <source>
        <dbReference type="EMBL" id="KAG8576231.1"/>
    </source>
</evidence>
<dbReference type="GO" id="GO:0005777">
    <property type="term" value="C:peroxisome"/>
    <property type="evidence" value="ECO:0007669"/>
    <property type="project" value="TreeGrafter"/>
</dbReference>
<comment type="caution">
    <text evidence="4">The sequence shown here is derived from an EMBL/GenBank/DDBJ whole genome shotgun (WGS) entry which is preliminary data.</text>
</comment>
<evidence type="ECO:0000256" key="1">
    <source>
        <dbReference type="SAM" id="Coils"/>
    </source>
</evidence>
<feature type="region of interest" description="Disordered" evidence="2">
    <location>
        <begin position="196"/>
        <end position="366"/>
    </location>
</feature>
<organism evidence="4 5">
    <name type="scientific">Engystomops pustulosus</name>
    <name type="common">Tungara frog</name>
    <name type="synonym">Physalaemus pustulosus</name>
    <dbReference type="NCBI Taxonomy" id="76066"/>
    <lineage>
        <taxon>Eukaryota</taxon>
        <taxon>Metazoa</taxon>
        <taxon>Chordata</taxon>
        <taxon>Craniata</taxon>
        <taxon>Vertebrata</taxon>
        <taxon>Euteleostomi</taxon>
        <taxon>Amphibia</taxon>
        <taxon>Batrachia</taxon>
        <taxon>Anura</taxon>
        <taxon>Neobatrachia</taxon>
        <taxon>Hyloidea</taxon>
        <taxon>Leptodactylidae</taxon>
        <taxon>Leiuperinae</taxon>
        <taxon>Engystomops</taxon>
    </lineage>
</organism>
<accession>A0AAV7BUT4</accession>
<keyword evidence="5" id="KW-1185">Reference proteome</keyword>
<proteinExistence type="predicted"/>
<name>A0AAV7BUT4_ENGPU</name>
<feature type="coiled-coil region" evidence="1">
    <location>
        <begin position="983"/>
        <end position="1056"/>
    </location>
</feature>
<dbReference type="InterPro" id="IPR035892">
    <property type="entry name" value="C2_domain_sf"/>
</dbReference>
<evidence type="ECO:0000259" key="3">
    <source>
        <dbReference type="Pfam" id="PF00168"/>
    </source>
</evidence>
<dbReference type="InterPro" id="IPR039889">
    <property type="entry name" value="CCD33"/>
</dbReference>
<dbReference type="InterPro" id="IPR000008">
    <property type="entry name" value="C2_dom"/>
</dbReference>
<dbReference type="Gene3D" id="2.60.40.150">
    <property type="entry name" value="C2 domain"/>
    <property type="match status" value="1"/>
</dbReference>
<feature type="coiled-coil region" evidence="1">
    <location>
        <begin position="798"/>
        <end position="902"/>
    </location>
</feature>